<sequence length="396" mass="43765">MTLARGIGTFLPVMNSKQQLLALQADFGALPVSEVIGVLQFLQEKEIFSRLTGISVLIRAADPVLIPADIDTRLPLARLLLSISAKSAEDKEVQTRLKHFSSHGARIVIDDIEAYDNAIWEGAKKISADCSKDIPAHAKPLMIRLHGGNHIAQNLPNAALQEQANEAGFKWFSGDYAFHPPVNNKAADATARTRLLKLLGLVARDAESRELEELFKQDATLSFMLFKLVSSAAFAQTVRVSSFGQAINLLGRRQLQRWLQLLLYARQQDHHGGLNPLMPRAAFRAALMEAICLKRGGNKDELDCAFMVGMFSLLDKLFGNPLIEVLQPLNLNSDVLNALLQKSGTLGKSLDLVERADRPFKDFNPGLIEELGLSADDYYECVITAYAWVNQVCQDM</sequence>
<accession>A0A318JR22</accession>
<dbReference type="InterPro" id="IPR052340">
    <property type="entry name" value="RNase_Y/CdgJ"/>
</dbReference>
<protein>
    <submittedName>
        <fullName evidence="2">EAL and modified HD-GYP domain-containing signal transduction protein</fullName>
    </submittedName>
</protein>
<dbReference type="InterPro" id="IPR013976">
    <property type="entry name" value="HDOD"/>
</dbReference>
<dbReference type="PROSITE" id="PS51833">
    <property type="entry name" value="HDOD"/>
    <property type="match status" value="1"/>
</dbReference>
<keyword evidence="3" id="KW-1185">Reference proteome</keyword>
<evidence type="ECO:0000313" key="2">
    <source>
        <dbReference type="EMBL" id="PXX46780.1"/>
    </source>
</evidence>
<gene>
    <name evidence="2" type="ORF">DFR42_101355</name>
</gene>
<feature type="domain" description="HDOD" evidence="1">
    <location>
        <begin position="185"/>
        <end position="377"/>
    </location>
</feature>
<evidence type="ECO:0000313" key="3">
    <source>
        <dbReference type="Proteomes" id="UP000247792"/>
    </source>
</evidence>
<dbReference type="OrthoDB" id="9804751at2"/>
<dbReference type="EMBL" id="QJKB01000001">
    <property type="protein sequence ID" value="PXX46780.1"/>
    <property type="molecule type" value="Genomic_DNA"/>
</dbReference>
<dbReference type="SUPFAM" id="SSF109604">
    <property type="entry name" value="HD-domain/PDEase-like"/>
    <property type="match status" value="1"/>
</dbReference>
<dbReference type="AlphaFoldDB" id="A0A318JR22"/>
<organism evidence="2 3">
    <name type="scientific">Undibacterium pigrum</name>
    <dbReference type="NCBI Taxonomy" id="401470"/>
    <lineage>
        <taxon>Bacteria</taxon>
        <taxon>Pseudomonadati</taxon>
        <taxon>Pseudomonadota</taxon>
        <taxon>Betaproteobacteria</taxon>
        <taxon>Burkholderiales</taxon>
        <taxon>Oxalobacteraceae</taxon>
        <taxon>Undibacterium</taxon>
    </lineage>
</organism>
<dbReference type="Proteomes" id="UP000247792">
    <property type="component" value="Unassembled WGS sequence"/>
</dbReference>
<dbReference type="Gene3D" id="1.10.3210.10">
    <property type="entry name" value="Hypothetical protein af1432"/>
    <property type="match status" value="1"/>
</dbReference>
<evidence type="ECO:0000259" key="1">
    <source>
        <dbReference type="PROSITE" id="PS51833"/>
    </source>
</evidence>
<name>A0A318JR22_9BURK</name>
<dbReference type="Pfam" id="PF08668">
    <property type="entry name" value="HDOD"/>
    <property type="match status" value="1"/>
</dbReference>
<dbReference type="PANTHER" id="PTHR33525:SF4">
    <property type="entry name" value="CYCLIC DI-GMP PHOSPHODIESTERASE CDGJ"/>
    <property type="match status" value="1"/>
</dbReference>
<reference evidence="2 3" key="1">
    <citation type="submission" date="2018-05" db="EMBL/GenBank/DDBJ databases">
        <title>Genomic Encyclopedia of Type Strains, Phase IV (KMG-IV): sequencing the most valuable type-strain genomes for metagenomic binning, comparative biology and taxonomic classification.</title>
        <authorList>
            <person name="Goeker M."/>
        </authorList>
    </citation>
    <scope>NUCLEOTIDE SEQUENCE [LARGE SCALE GENOMIC DNA]</scope>
    <source>
        <strain evidence="2 3">DSM 19792</strain>
    </source>
</reference>
<comment type="caution">
    <text evidence="2">The sequence shown here is derived from an EMBL/GenBank/DDBJ whole genome shotgun (WGS) entry which is preliminary data.</text>
</comment>
<proteinExistence type="predicted"/>
<dbReference type="PANTHER" id="PTHR33525">
    <property type="match status" value="1"/>
</dbReference>